<sequence>MLQKHVLPVTVFLRRFYSSTASQHQVKLTDISKSLKLRELDQSDGNVTSNSDYLVLMFDWLYAKPAHLNKYCQLYHDKGLDVLTIHGKLAHFLWPPRGAGLAEELMKYLLETRQGKDKLIVHAFSVGAYNYTICKQKALDQPELYERFRTMVSAQVFDSIVLGITYENMSTGISEALSPSTRKPIIKLMDTYYNLTKKTTKDTYDKLVSTFKTNPICVPTIFFYSHNDPMCDLPSMQALEQKWKEEFPDLDARFKSWETSGHAAHIKFHETEYLEEWNKLMTKLKLKNFNTM</sequence>
<keyword evidence="2" id="KW-1185">Reference proteome</keyword>
<dbReference type="PANTHER" id="PTHR20908:SF4">
    <property type="entry name" value="SI:DKEY-5I3.5"/>
    <property type="match status" value="1"/>
</dbReference>
<gene>
    <name evidence="1" type="ORF">FSP39_004961</name>
</gene>
<dbReference type="InterPro" id="IPR029058">
    <property type="entry name" value="AB_hydrolase_fold"/>
</dbReference>
<dbReference type="Proteomes" id="UP001186944">
    <property type="component" value="Unassembled WGS sequence"/>
</dbReference>
<dbReference type="InterPro" id="IPR008547">
    <property type="entry name" value="DUF829_TMEM53"/>
</dbReference>
<dbReference type="EMBL" id="VSWD01000007">
    <property type="protein sequence ID" value="KAK3096940.1"/>
    <property type="molecule type" value="Genomic_DNA"/>
</dbReference>
<proteinExistence type="predicted"/>
<evidence type="ECO:0000313" key="2">
    <source>
        <dbReference type="Proteomes" id="UP001186944"/>
    </source>
</evidence>
<dbReference type="SUPFAM" id="SSF53474">
    <property type="entry name" value="alpha/beta-Hydrolases"/>
    <property type="match status" value="1"/>
</dbReference>
<reference evidence="1" key="1">
    <citation type="submission" date="2019-08" db="EMBL/GenBank/DDBJ databases">
        <title>The improved chromosome-level genome for the pearl oyster Pinctada fucata martensii using PacBio sequencing and Hi-C.</title>
        <authorList>
            <person name="Zheng Z."/>
        </authorList>
    </citation>
    <scope>NUCLEOTIDE SEQUENCE</scope>
    <source>
        <strain evidence="1">ZZ-2019</strain>
        <tissue evidence="1">Adductor muscle</tissue>
    </source>
</reference>
<dbReference type="Gene3D" id="3.40.50.1820">
    <property type="entry name" value="alpha/beta hydrolase"/>
    <property type="match status" value="1"/>
</dbReference>
<dbReference type="GO" id="GO:0017171">
    <property type="term" value="F:serine hydrolase activity"/>
    <property type="evidence" value="ECO:0007669"/>
    <property type="project" value="TreeGrafter"/>
</dbReference>
<accession>A0AA88Y7K7</accession>
<organism evidence="1 2">
    <name type="scientific">Pinctada imbricata</name>
    <name type="common">Atlantic pearl-oyster</name>
    <name type="synonym">Pinctada martensii</name>
    <dbReference type="NCBI Taxonomy" id="66713"/>
    <lineage>
        <taxon>Eukaryota</taxon>
        <taxon>Metazoa</taxon>
        <taxon>Spiralia</taxon>
        <taxon>Lophotrochozoa</taxon>
        <taxon>Mollusca</taxon>
        <taxon>Bivalvia</taxon>
        <taxon>Autobranchia</taxon>
        <taxon>Pteriomorphia</taxon>
        <taxon>Pterioida</taxon>
        <taxon>Pterioidea</taxon>
        <taxon>Pteriidae</taxon>
        <taxon>Pinctada</taxon>
    </lineage>
</organism>
<name>A0AA88Y7K7_PINIB</name>
<dbReference type="PANTHER" id="PTHR20908">
    <property type="entry name" value="LD15586P"/>
    <property type="match status" value="1"/>
</dbReference>
<protein>
    <submittedName>
        <fullName evidence="1">Uncharacterized protein</fullName>
    </submittedName>
</protein>
<dbReference type="AlphaFoldDB" id="A0AA88Y7K7"/>
<comment type="caution">
    <text evidence="1">The sequence shown here is derived from an EMBL/GenBank/DDBJ whole genome shotgun (WGS) entry which is preliminary data.</text>
</comment>
<evidence type="ECO:0000313" key="1">
    <source>
        <dbReference type="EMBL" id="KAK3096940.1"/>
    </source>
</evidence>
<dbReference type="Pfam" id="PF05705">
    <property type="entry name" value="DUF829"/>
    <property type="match status" value="1"/>
</dbReference>